<feature type="region of interest" description="Disordered" evidence="1">
    <location>
        <begin position="133"/>
        <end position="185"/>
    </location>
</feature>
<evidence type="ECO:0000256" key="1">
    <source>
        <dbReference type="SAM" id="MobiDB-lite"/>
    </source>
</evidence>
<evidence type="ECO:0000313" key="3">
    <source>
        <dbReference type="Proteomes" id="UP001219525"/>
    </source>
</evidence>
<feature type="compositionally biased region" description="Pro residues" evidence="1">
    <location>
        <begin position="270"/>
        <end position="280"/>
    </location>
</feature>
<organism evidence="2 3">
    <name type="scientific">Mycena pura</name>
    <dbReference type="NCBI Taxonomy" id="153505"/>
    <lineage>
        <taxon>Eukaryota</taxon>
        <taxon>Fungi</taxon>
        <taxon>Dikarya</taxon>
        <taxon>Basidiomycota</taxon>
        <taxon>Agaricomycotina</taxon>
        <taxon>Agaricomycetes</taxon>
        <taxon>Agaricomycetidae</taxon>
        <taxon>Agaricales</taxon>
        <taxon>Marasmiineae</taxon>
        <taxon>Mycenaceae</taxon>
        <taxon>Mycena</taxon>
    </lineage>
</organism>
<dbReference type="AlphaFoldDB" id="A0AAD6V2Y7"/>
<proteinExistence type="predicted"/>
<accession>A0AAD6V2Y7</accession>
<gene>
    <name evidence="2" type="ORF">GGX14DRAFT_571869</name>
</gene>
<reference evidence="2" key="1">
    <citation type="submission" date="2023-03" db="EMBL/GenBank/DDBJ databases">
        <title>Massive genome expansion in bonnet fungi (Mycena s.s.) driven by repeated elements and novel gene families across ecological guilds.</title>
        <authorList>
            <consortium name="Lawrence Berkeley National Laboratory"/>
            <person name="Harder C.B."/>
            <person name="Miyauchi S."/>
            <person name="Viragh M."/>
            <person name="Kuo A."/>
            <person name="Thoen E."/>
            <person name="Andreopoulos B."/>
            <person name="Lu D."/>
            <person name="Skrede I."/>
            <person name="Drula E."/>
            <person name="Henrissat B."/>
            <person name="Morin E."/>
            <person name="Kohler A."/>
            <person name="Barry K."/>
            <person name="LaButti K."/>
            <person name="Morin E."/>
            <person name="Salamov A."/>
            <person name="Lipzen A."/>
            <person name="Mereny Z."/>
            <person name="Hegedus B."/>
            <person name="Baldrian P."/>
            <person name="Stursova M."/>
            <person name="Weitz H."/>
            <person name="Taylor A."/>
            <person name="Grigoriev I.V."/>
            <person name="Nagy L.G."/>
            <person name="Martin F."/>
            <person name="Kauserud H."/>
        </authorList>
    </citation>
    <scope>NUCLEOTIDE SEQUENCE</scope>
    <source>
        <strain evidence="2">9144</strain>
    </source>
</reference>
<comment type="caution">
    <text evidence="2">The sequence shown here is derived from an EMBL/GenBank/DDBJ whole genome shotgun (WGS) entry which is preliminary data.</text>
</comment>
<keyword evidence="3" id="KW-1185">Reference proteome</keyword>
<feature type="compositionally biased region" description="Low complexity" evidence="1">
    <location>
        <begin position="138"/>
        <end position="155"/>
    </location>
</feature>
<protein>
    <submittedName>
        <fullName evidence="2">Uncharacterized protein</fullName>
    </submittedName>
</protein>
<dbReference type="EMBL" id="JARJCW010000061">
    <property type="protein sequence ID" value="KAJ7200863.1"/>
    <property type="molecule type" value="Genomic_DNA"/>
</dbReference>
<feature type="compositionally biased region" description="Low complexity" evidence="1">
    <location>
        <begin position="174"/>
        <end position="184"/>
    </location>
</feature>
<feature type="region of interest" description="Disordered" evidence="1">
    <location>
        <begin position="262"/>
        <end position="286"/>
    </location>
</feature>
<evidence type="ECO:0000313" key="2">
    <source>
        <dbReference type="EMBL" id="KAJ7200863.1"/>
    </source>
</evidence>
<name>A0AAD6V2Y7_9AGAR</name>
<sequence length="484" mass="51393">MILYALHLGRPDPRTLVGACAGSFLMPRATAARTRLRTLVCGHPFDATSRRCPDLLCAGSCLMPRAAAARTRLRTLVRGPPFNATCRRCRRPDPLCARSCSGSPLAPQAATAQTRPAHAPTSVRRLVLDATCRRGSHPPAHTPAAARTGPAHARGSAQFRSRRLPPPAPRRPRAAALQRAAPCRARPRHARARGFAFAPCDTPTPCDAPAAALQRLALPPSNAPAPRRCRPLDAPAPLPSNALQRAAPCRCTRAHVRGSTRWTPTTAAPVTPPRPHPPTPRAAALQRPPLLSNAPPRVAARARSQERADFAVNARLRRPLDAPAPPLSNAPCRAAHACAAHARARACSFAVDVRCRHTLDPPAPPLSNAPRHARCRRPLDAPCAAALAPLHRCPRTFAGARFRAAALHPARVSTPGAAVTRAAALHRPRMLTGACAGSVSLPAAAAVQHRARVSTPGAAVIARALRRLVFDVPRTLALKARYKV</sequence>
<dbReference type="Proteomes" id="UP001219525">
    <property type="component" value="Unassembled WGS sequence"/>
</dbReference>